<dbReference type="InterPro" id="IPR036388">
    <property type="entry name" value="WH-like_DNA-bd_sf"/>
</dbReference>
<comment type="similarity">
    <text evidence="1">Belongs to the initiator RepB protein family.</text>
</comment>
<dbReference type="Pfam" id="PF01051">
    <property type="entry name" value="Rep3_N"/>
    <property type="match status" value="1"/>
</dbReference>
<dbReference type="InterPro" id="IPR036390">
    <property type="entry name" value="WH_DNA-bd_sf"/>
</dbReference>
<keyword evidence="5" id="KW-1185">Reference proteome</keyword>
<comment type="caution">
    <text evidence="4">The sequence shown here is derived from an EMBL/GenBank/DDBJ whole genome shotgun (WGS) entry which is preliminary data.</text>
</comment>
<evidence type="ECO:0000256" key="2">
    <source>
        <dbReference type="SAM" id="MobiDB-lite"/>
    </source>
</evidence>
<evidence type="ECO:0000256" key="1">
    <source>
        <dbReference type="ARBA" id="ARBA00038283"/>
    </source>
</evidence>
<organism evidence="4 5">
    <name type="scientific">Lamprobacter modestohalophilus</name>
    <dbReference type="NCBI Taxonomy" id="1064514"/>
    <lineage>
        <taxon>Bacteria</taxon>
        <taxon>Pseudomonadati</taxon>
        <taxon>Pseudomonadota</taxon>
        <taxon>Gammaproteobacteria</taxon>
        <taxon>Chromatiales</taxon>
        <taxon>Chromatiaceae</taxon>
        <taxon>Lamprobacter</taxon>
    </lineage>
</organism>
<dbReference type="EMBL" id="NRRY01000084">
    <property type="protein sequence ID" value="MBK1621563.1"/>
    <property type="molecule type" value="Genomic_DNA"/>
</dbReference>
<feature type="domain" description="Initiator Rep protein WH1" evidence="3">
    <location>
        <begin position="6"/>
        <end position="154"/>
    </location>
</feature>
<reference evidence="4 5" key="1">
    <citation type="journal article" date="2020" name="Microorganisms">
        <title>Osmotic Adaptation and Compatible Solute Biosynthesis of Phototrophic Bacteria as Revealed from Genome Analyses.</title>
        <authorList>
            <person name="Imhoff J.F."/>
            <person name="Rahn T."/>
            <person name="Kunzel S."/>
            <person name="Keller A."/>
            <person name="Neulinger S.C."/>
        </authorList>
    </citation>
    <scope>NUCLEOTIDE SEQUENCE [LARGE SCALE GENOMIC DNA]</scope>
    <source>
        <strain evidence="4 5">DSM 25653</strain>
    </source>
</reference>
<protein>
    <submittedName>
        <fullName evidence="4">RepB family plasmid replication initiator protein</fullName>
    </submittedName>
</protein>
<sequence>MQEAQIYKANALVEASYRLSVYEQRIVLACIAQVNRHEPLTDQQLYTVSAQQIAAMTDTKLDTAYQNLKAASERLFERRVTLYKAPNGKGKPTVEITRWVQTVSYQDNEGTVALRFGTDIIPYLNQLTEQFTRYALADVAKMTSGYAIRLYELLVQWRGTGERVIELDWLRDALQLEGRYSNIRDLKRWVLEPAVAQVNELSPLWVTWDQRKTGRRVTHIVFRFGEKPNSKPTLPKPSQRAERAAPKLSLPKAYVEQHKGVDEGLAEADQRLLFEIRTGRRELPQQTA</sequence>
<gene>
    <name evidence="4" type="ORF">CKO42_24765</name>
</gene>
<dbReference type="Gene3D" id="1.10.10.10">
    <property type="entry name" value="Winged helix-like DNA-binding domain superfamily/Winged helix DNA-binding domain"/>
    <property type="match status" value="2"/>
</dbReference>
<dbReference type="GO" id="GO:0006270">
    <property type="term" value="P:DNA replication initiation"/>
    <property type="evidence" value="ECO:0007669"/>
    <property type="project" value="InterPro"/>
</dbReference>
<dbReference type="RefSeq" id="WP_200251219.1">
    <property type="nucleotide sequence ID" value="NZ_NRRY01000084.1"/>
</dbReference>
<dbReference type="Proteomes" id="UP001138768">
    <property type="component" value="Unassembled WGS sequence"/>
</dbReference>
<dbReference type="GO" id="GO:0003887">
    <property type="term" value="F:DNA-directed DNA polymerase activity"/>
    <property type="evidence" value="ECO:0007669"/>
    <property type="project" value="InterPro"/>
</dbReference>
<feature type="region of interest" description="Disordered" evidence="2">
    <location>
        <begin position="228"/>
        <end position="248"/>
    </location>
</feature>
<dbReference type="Pfam" id="PF21205">
    <property type="entry name" value="Rep3_C"/>
    <property type="match status" value="1"/>
</dbReference>
<evidence type="ECO:0000313" key="4">
    <source>
        <dbReference type="EMBL" id="MBK1621563.1"/>
    </source>
</evidence>
<dbReference type="InterPro" id="IPR000525">
    <property type="entry name" value="Initiator_Rep_WH1"/>
</dbReference>
<accession>A0A9X0WDM7</accession>
<dbReference type="SUPFAM" id="SSF46785">
    <property type="entry name" value="Winged helix' DNA-binding domain"/>
    <property type="match status" value="2"/>
</dbReference>
<evidence type="ECO:0000259" key="3">
    <source>
        <dbReference type="Pfam" id="PF01051"/>
    </source>
</evidence>
<dbReference type="AlphaFoldDB" id="A0A9X0WDM7"/>
<proteinExistence type="inferred from homology"/>
<name>A0A9X0WDM7_9GAMM</name>
<evidence type="ECO:0000313" key="5">
    <source>
        <dbReference type="Proteomes" id="UP001138768"/>
    </source>
</evidence>